<name>A0A7W8AKL7_9HYPH</name>
<accession>A0A7W8AKL7</accession>
<sequence length="135" mass="15697">MRQTMQIDIQDFPLVRMDYSGAGHQSIEETLQIFEQCLQRKQGFVFLGWAADFDKDPNENVADRRAVSLWMKQHKAELRDYVKAMYYVEPSAVKRLAAKAFAVIYGKFWGHPMIVTESRDEAVRQDYELLGLSSE</sequence>
<comment type="caution">
    <text evidence="1">The sequence shown here is derived from an EMBL/GenBank/DDBJ whole genome shotgun (WGS) entry which is preliminary data.</text>
</comment>
<keyword evidence="2" id="KW-1185">Reference proteome</keyword>
<protein>
    <submittedName>
        <fullName evidence="1">Uncharacterized protein</fullName>
    </submittedName>
</protein>
<dbReference type="AlphaFoldDB" id="A0A7W8AKL7"/>
<evidence type="ECO:0000313" key="1">
    <source>
        <dbReference type="EMBL" id="MBB5092122.1"/>
    </source>
</evidence>
<proteinExistence type="predicted"/>
<dbReference type="Proteomes" id="UP000531231">
    <property type="component" value="Unassembled WGS sequence"/>
</dbReference>
<reference evidence="1 2" key="1">
    <citation type="submission" date="2020-08" db="EMBL/GenBank/DDBJ databases">
        <title>Genomic Encyclopedia of Type Strains, Phase IV (KMG-IV): sequencing the most valuable type-strain genomes for metagenomic binning, comparative biology and taxonomic classification.</title>
        <authorList>
            <person name="Goeker M."/>
        </authorList>
    </citation>
    <scope>NUCLEOTIDE SEQUENCE [LARGE SCALE GENOMIC DNA]</scope>
    <source>
        <strain evidence="1 2">DSM 25620</strain>
    </source>
</reference>
<dbReference type="EMBL" id="JACHIL010000005">
    <property type="protein sequence ID" value="MBB5092122.1"/>
    <property type="molecule type" value="Genomic_DNA"/>
</dbReference>
<dbReference type="RefSeq" id="WP_246176148.1">
    <property type="nucleotide sequence ID" value="NZ_JACHIL010000005.1"/>
</dbReference>
<organism evidence="1 2">
    <name type="scientific">Pseudochrobactrum saccharolyticum</name>
    <dbReference type="NCBI Taxonomy" id="354352"/>
    <lineage>
        <taxon>Bacteria</taxon>
        <taxon>Pseudomonadati</taxon>
        <taxon>Pseudomonadota</taxon>
        <taxon>Alphaproteobacteria</taxon>
        <taxon>Hyphomicrobiales</taxon>
        <taxon>Brucellaceae</taxon>
        <taxon>Pseudochrobactrum</taxon>
    </lineage>
</organism>
<evidence type="ECO:0000313" key="2">
    <source>
        <dbReference type="Proteomes" id="UP000531231"/>
    </source>
</evidence>
<gene>
    <name evidence="1" type="ORF">HNQ68_002676</name>
</gene>